<dbReference type="PATRIC" id="fig|652.5.peg.3324"/>
<gene>
    <name evidence="1" type="ORF">WL1483_2678</name>
</gene>
<sequence>MSGITQLHEVIMSVPKLTLLFRVEPGCLGPEGKQHIDTFCTLAMQVFPRLEPDLLNWEIVPRHDKKLDEMEFHLAGRRMSEDQADQYLHRAGCDLDHLKERIDETLAMLVERYLDSLP</sequence>
<reference evidence="2" key="1">
    <citation type="submission" date="2015-10" db="EMBL/GenBank/DDBJ databases">
        <title>Complete Genome Sequence of Aeromonas schubertii strain WL1483.</title>
        <authorList>
            <person name="Liu L."/>
        </authorList>
    </citation>
    <scope>NUCLEOTIDE SEQUENCE [LARGE SCALE GENOMIC DNA]</scope>
    <source>
        <strain evidence="2">WL1483</strain>
    </source>
</reference>
<proteinExistence type="predicted"/>
<evidence type="ECO:0000313" key="1">
    <source>
        <dbReference type="EMBL" id="ALP42097.1"/>
    </source>
</evidence>
<dbReference type="Proteomes" id="UP000058114">
    <property type="component" value="Chromosome"/>
</dbReference>
<organism evidence="1 2">
    <name type="scientific">Aeromonas schubertii</name>
    <dbReference type="NCBI Taxonomy" id="652"/>
    <lineage>
        <taxon>Bacteria</taxon>
        <taxon>Pseudomonadati</taxon>
        <taxon>Pseudomonadota</taxon>
        <taxon>Gammaproteobacteria</taxon>
        <taxon>Aeromonadales</taxon>
        <taxon>Aeromonadaceae</taxon>
        <taxon>Aeromonas</taxon>
    </lineage>
</organism>
<evidence type="ECO:0000313" key="2">
    <source>
        <dbReference type="Proteomes" id="UP000058114"/>
    </source>
</evidence>
<dbReference type="KEGG" id="asr:WL1483_2678"/>
<name>A0A0S2SK56_9GAMM</name>
<dbReference type="AlphaFoldDB" id="A0A0S2SK56"/>
<dbReference type="EMBL" id="CP013067">
    <property type="protein sequence ID" value="ALP42097.1"/>
    <property type="molecule type" value="Genomic_DNA"/>
</dbReference>
<accession>A0A0S2SK56</accession>
<protein>
    <submittedName>
        <fullName evidence="1">Uncharacterized protein</fullName>
    </submittedName>
</protein>
<reference evidence="1 2" key="2">
    <citation type="journal article" date="2016" name="Genome Announc.">
        <title>Complete Genome Sequence of the Highly Virulent Aeromonas schubertii Strain WL1483, Isolated from Diseased Snakehead Fish (Channa argus) in China.</title>
        <authorList>
            <person name="Liu L."/>
            <person name="Li N."/>
            <person name="Zhang D."/>
            <person name="Fu X."/>
            <person name="Shi C."/>
            <person name="Lin Q."/>
            <person name="Hao G."/>
        </authorList>
    </citation>
    <scope>NUCLEOTIDE SEQUENCE [LARGE SCALE GENOMIC DNA]</scope>
    <source>
        <strain evidence="1 2">WL1483</strain>
    </source>
</reference>